<reference evidence="3 4" key="1">
    <citation type="journal article" date="2013" name="PLoS Genet.">
        <title>Distinctive expansion of potential virulence genes in the genome of the oomycete fish pathogen Saprolegnia parasitica.</title>
        <authorList>
            <person name="Jiang R.H."/>
            <person name="de Bruijn I."/>
            <person name="Haas B.J."/>
            <person name="Belmonte R."/>
            <person name="Lobach L."/>
            <person name="Christie J."/>
            <person name="van den Ackerveken G."/>
            <person name="Bottin A."/>
            <person name="Bulone V."/>
            <person name="Diaz-Moreno S.M."/>
            <person name="Dumas B."/>
            <person name="Fan L."/>
            <person name="Gaulin E."/>
            <person name="Govers F."/>
            <person name="Grenville-Briggs L.J."/>
            <person name="Horner N.R."/>
            <person name="Levin J.Z."/>
            <person name="Mammella M."/>
            <person name="Meijer H.J."/>
            <person name="Morris P."/>
            <person name="Nusbaum C."/>
            <person name="Oome S."/>
            <person name="Phillips A.J."/>
            <person name="van Rooyen D."/>
            <person name="Rzeszutek E."/>
            <person name="Saraiva M."/>
            <person name="Secombes C.J."/>
            <person name="Seidl M.F."/>
            <person name="Snel B."/>
            <person name="Stassen J.H."/>
            <person name="Sykes S."/>
            <person name="Tripathy S."/>
            <person name="van den Berg H."/>
            <person name="Vega-Arreguin J.C."/>
            <person name="Wawra S."/>
            <person name="Young S.K."/>
            <person name="Zeng Q."/>
            <person name="Dieguez-Uribeondo J."/>
            <person name="Russ C."/>
            <person name="Tyler B.M."/>
            <person name="van West P."/>
        </authorList>
    </citation>
    <scope>NUCLEOTIDE SEQUENCE [LARGE SCALE GENOMIC DNA]</scope>
    <source>
        <strain evidence="3 4">CBS 223.65</strain>
    </source>
</reference>
<keyword evidence="4" id="KW-1185">Reference proteome</keyword>
<dbReference type="GeneID" id="24130397"/>
<keyword evidence="2" id="KW-1133">Transmembrane helix</keyword>
<accession>A0A067CIJ4</accession>
<dbReference type="AlphaFoldDB" id="A0A067CIJ4"/>
<dbReference type="SUPFAM" id="SSF88713">
    <property type="entry name" value="Glycoside hydrolase/deacetylase"/>
    <property type="match status" value="1"/>
</dbReference>
<evidence type="ECO:0000313" key="4">
    <source>
        <dbReference type="Proteomes" id="UP000030745"/>
    </source>
</evidence>
<sequence>MPPVETPPAIMESPVDRQVQGGKRKKLFLGVGALVIVAAAATAIAVATTAKSSTASNGNSDNTVVTPQPPSIAIPVPSATGAPASVLKVKTPHNIKMPPVPPATDIPTKPTCPSSRKAEKGDTVFMTLDDGPSIKGRKNLLTALAQINQTISFFESSYNFCGPETFYEQELRCESPSPYSEVTDLFAYTIKAGHFLAAHSNTHYYNNQSALCEYANMAKFTKIDAQYESCGNTPVADMVRGALRIQTALNNESLWDNEKEFGMYQKAMANIWTYARLPCTSAWRLPGYQKTTLLGHKDAMQPEAGARNDVADAMFKGSLPCRNETFQSQPWYSIGWDVEWRWESLTDMQAAKCAMFKTIEGNFAWGGRDAQRKQEVVVLGHDYHYDTPAKAKMYRDLLVELKLHGYALDTVDHLKIYT</sequence>
<keyword evidence="2" id="KW-0812">Transmembrane</keyword>
<dbReference type="Gene3D" id="3.20.20.370">
    <property type="entry name" value="Glycoside hydrolase/deacetylase"/>
    <property type="match status" value="1"/>
</dbReference>
<dbReference type="Proteomes" id="UP000030745">
    <property type="component" value="Unassembled WGS sequence"/>
</dbReference>
<keyword evidence="2" id="KW-0472">Membrane</keyword>
<dbReference type="OrthoDB" id="63557at2759"/>
<dbReference type="KEGG" id="spar:SPRG_08164"/>
<feature type="transmembrane region" description="Helical" evidence="2">
    <location>
        <begin position="27"/>
        <end position="47"/>
    </location>
</feature>
<evidence type="ECO:0000256" key="2">
    <source>
        <dbReference type="SAM" id="Phobius"/>
    </source>
</evidence>
<protein>
    <recommendedName>
        <fullName evidence="5">NodB homology domain-containing protein</fullName>
    </recommendedName>
</protein>
<dbReference type="RefSeq" id="XP_012202799.1">
    <property type="nucleotide sequence ID" value="XM_012347409.1"/>
</dbReference>
<dbReference type="InterPro" id="IPR011330">
    <property type="entry name" value="Glyco_hydro/deAcase_b/a-brl"/>
</dbReference>
<dbReference type="VEuPathDB" id="FungiDB:SPRG_08164"/>
<feature type="region of interest" description="Disordered" evidence="1">
    <location>
        <begin position="96"/>
        <end position="118"/>
    </location>
</feature>
<dbReference type="GO" id="GO:0005975">
    <property type="term" value="P:carbohydrate metabolic process"/>
    <property type="evidence" value="ECO:0007669"/>
    <property type="project" value="InterPro"/>
</dbReference>
<evidence type="ECO:0000313" key="3">
    <source>
        <dbReference type="EMBL" id="KDO26361.1"/>
    </source>
</evidence>
<name>A0A067CIJ4_SAPPC</name>
<gene>
    <name evidence="3" type="ORF">SPRG_08164</name>
</gene>
<evidence type="ECO:0000256" key="1">
    <source>
        <dbReference type="SAM" id="MobiDB-lite"/>
    </source>
</evidence>
<proteinExistence type="predicted"/>
<evidence type="ECO:0008006" key="5">
    <source>
        <dbReference type="Google" id="ProtNLM"/>
    </source>
</evidence>
<organism evidence="3 4">
    <name type="scientific">Saprolegnia parasitica (strain CBS 223.65)</name>
    <dbReference type="NCBI Taxonomy" id="695850"/>
    <lineage>
        <taxon>Eukaryota</taxon>
        <taxon>Sar</taxon>
        <taxon>Stramenopiles</taxon>
        <taxon>Oomycota</taxon>
        <taxon>Saprolegniomycetes</taxon>
        <taxon>Saprolegniales</taxon>
        <taxon>Saprolegniaceae</taxon>
        <taxon>Saprolegnia</taxon>
    </lineage>
</organism>
<dbReference type="EMBL" id="KK583224">
    <property type="protein sequence ID" value="KDO26361.1"/>
    <property type="molecule type" value="Genomic_DNA"/>
</dbReference>